<feature type="chain" id="PRO_5039082927" description="DUF3558 domain-containing protein" evidence="1">
    <location>
        <begin position="22"/>
        <end position="178"/>
    </location>
</feature>
<evidence type="ECO:0000313" key="2">
    <source>
        <dbReference type="EMBL" id="GGG19463.1"/>
    </source>
</evidence>
<organism evidence="2 3">
    <name type="scientific">Rhodococcoides trifolii</name>
    <dbReference type="NCBI Taxonomy" id="908250"/>
    <lineage>
        <taxon>Bacteria</taxon>
        <taxon>Bacillati</taxon>
        <taxon>Actinomycetota</taxon>
        <taxon>Actinomycetes</taxon>
        <taxon>Mycobacteriales</taxon>
        <taxon>Nocardiaceae</taxon>
        <taxon>Rhodococcoides</taxon>
    </lineage>
</organism>
<protein>
    <recommendedName>
        <fullName evidence="4">DUF3558 domain-containing protein</fullName>
    </recommendedName>
</protein>
<dbReference type="EMBL" id="BMCU01000004">
    <property type="protein sequence ID" value="GGG19463.1"/>
    <property type="molecule type" value="Genomic_DNA"/>
</dbReference>
<evidence type="ECO:0008006" key="4">
    <source>
        <dbReference type="Google" id="ProtNLM"/>
    </source>
</evidence>
<evidence type="ECO:0000256" key="1">
    <source>
        <dbReference type="SAM" id="SignalP"/>
    </source>
</evidence>
<feature type="signal peptide" evidence="1">
    <location>
        <begin position="1"/>
        <end position="21"/>
    </location>
</feature>
<dbReference type="AlphaFoldDB" id="A0A917G2J6"/>
<evidence type="ECO:0000313" key="3">
    <source>
        <dbReference type="Proteomes" id="UP000654257"/>
    </source>
</evidence>
<dbReference type="Proteomes" id="UP000654257">
    <property type="component" value="Unassembled WGS sequence"/>
</dbReference>
<dbReference type="RefSeq" id="WP_188546345.1">
    <property type="nucleotide sequence ID" value="NZ_BMCU01000004.1"/>
</dbReference>
<keyword evidence="1" id="KW-0732">Signal</keyword>
<sequence length="178" mass="18219">MTTIRCAFLILLVLTATSCSREISGAPETAEPIATSAVPTESGSTEALFEPCSIPVTALNGVGMFSKPTDEGRSSNPPAASCSFQGVNGTLGIIASFGGNGRDLATAPDAQNYVEYGLGPRTVLGIDTPPIGRINNCIRATETSGGWVSLFWAGVGDDVCALTDNALVAIDPFLPPPA</sequence>
<reference evidence="2" key="2">
    <citation type="submission" date="2020-09" db="EMBL/GenBank/DDBJ databases">
        <authorList>
            <person name="Sun Q."/>
            <person name="Sedlacek I."/>
        </authorList>
    </citation>
    <scope>NUCLEOTIDE SEQUENCE</scope>
    <source>
        <strain evidence="2">CCM 7905</strain>
    </source>
</reference>
<proteinExistence type="predicted"/>
<dbReference type="PROSITE" id="PS51257">
    <property type="entry name" value="PROKAR_LIPOPROTEIN"/>
    <property type="match status" value="1"/>
</dbReference>
<keyword evidence="3" id="KW-1185">Reference proteome</keyword>
<accession>A0A917G2J6</accession>
<name>A0A917G2J6_9NOCA</name>
<comment type="caution">
    <text evidence="2">The sequence shown here is derived from an EMBL/GenBank/DDBJ whole genome shotgun (WGS) entry which is preliminary data.</text>
</comment>
<reference evidence="2" key="1">
    <citation type="journal article" date="2014" name="Int. J. Syst. Evol. Microbiol.">
        <title>Complete genome sequence of Corynebacterium casei LMG S-19264T (=DSM 44701T), isolated from a smear-ripened cheese.</title>
        <authorList>
            <consortium name="US DOE Joint Genome Institute (JGI-PGF)"/>
            <person name="Walter F."/>
            <person name="Albersmeier A."/>
            <person name="Kalinowski J."/>
            <person name="Ruckert C."/>
        </authorList>
    </citation>
    <scope>NUCLEOTIDE SEQUENCE</scope>
    <source>
        <strain evidence="2">CCM 7905</strain>
    </source>
</reference>
<gene>
    <name evidence="2" type="ORF">GCM10007304_36730</name>
</gene>